<comment type="caution">
    <text evidence="4">The sequence shown here is derived from an EMBL/GenBank/DDBJ whole genome shotgun (WGS) entry which is preliminary data.</text>
</comment>
<dbReference type="SUPFAM" id="SSF51735">
    <property type="entry name" value="NAD(P)-binding Rossmann-fold domains"/>
    <property type="match status" value="1"/>
</dbReference>
<evidence type="ECO:0000313" key="5">
    <source>
        <dbReference type="Proteomes" id="UP000017840"/>
    </source>
</evidence>
<dbReference type="PRINTS" id="PR00081">
    <property type="entry name" value="GDHRDH"/>
</dbReference>
<dbReference type="InterPro" id="IPR051911">
    <property type="entry name" value="SDR_oxidoreductase"/>
</dbReference>
<dbReference type="GO" id="GO:0016491">
    <property type="term" value="F:oxidoreductase activity"/>
    <property type="evidence" value="ECO:0007669"/>
    <property type="project" value="UniProtKB-KW"/>
</dbReference>
<dbReference type="Pfam" id="PF00106">
    <property type="entry name" value="adh_short"/>
    <property type="match status" value="1"/>
</dbReference>
<dbReference type="EMBL" id="ASGZ01000017">
    <property type="protein sequence ID" value="ESP89138.1"/>
    <property type="molecule type" value="Genomic_DNA"/>
</dbReference>
<evidence type="ECO:0000256" key="2">
    <source>
        <dbReference type="ARBA" id="ARBA00023002"/>
    </source>
</evidence>
<keyword evidence="5" id="KW-1185">Reference proteome</keyword>
<dbReference type="eggNOG" id="arCOG01259">
    <property type="taxonomic scope" value="Archaea"/>
</dbReference>
<dbReference type="CDD" id="cd05374">
    <property type="entry name" value="17beta-HSD-like_SDR_c"/>
    <property type="match status" value="1"/>
</dbReference>
<gene>
    <name evidence="4" type="ORF">K933_05528</name>
</gene>
<dbReference type="InterPro" id="IPR020904">
    <property type="entry name" value="Sc_DH/Rdtase_CS"/>
</dbReference>
<organism evidence="4 5">
    <name type="scientific">Candidatus Halobonum tyrrellensis G22</name>
    <dbReference type="NCBI Taxonomy" id="1324957"/>
    <lineage>
        <taxon>Archaea</taxon>
        <taxon>Methanobacteriati</taxon>
        <taxon>Methanobacteriota</taxon>
        <taxon>Stenosarchaea group</taxon>
        <taxon>Halobacteria</taxon>
        <taxon>Halobacteriales</taxon>
        <taxon>Haloferacaceae</taxon>
        <taxon>Candidatus Halobonum</taxon>
    </lineage>
</organism>
<dbReference type="PANTHER" id="PTHR43976:SF16">
    <property type="entry name" value="SHORT-CHAIN DEHYDROGENASE_REDUCTASE FAMILY PROTEIN"/>
    <property type="match status" value="1"/>
</dbReference>
<sequence>MTRTALITGCSSGIGRATARAFLDAGWRVHATARDPDEVPDAAAATVSKLDVTDDGDVDRVVDRTLEEAGRIDCLVNNAGYGQFGPLEDVPTEAVRDQFDVNVFGPHRLARAVLPHMRERGTGTVVNVGSVDDRLPLAGIGAYAGSKFALAGMSAALRQEVAGHGVDVVVVEPGLVATDFYDRALADLPSTDRSAAYDDVYRVLDRIGVFADDVPGVADPAAVASVIVEAATADAPDPRYQAGPLGTPGVLAAELLPRAWRDRAVRAGVALAASGPVRRAAQWADDWR</sequence>
<dbReference type="AlphaFoldDB" id="V4HG92"/>
<dbReference type="Gene3D" id="3.40.50.720">
    <property type="entry name" value="NAD(P)-binding Rossmann-like Domain"/>
    <property type="match status" value="1"/>
</dbReference>
<proteinExistence type="inferred from homology"/>
<keyword evidence="2" id="KW-0560">Oxidoreductase</keyword>
<evidence type="ECO:0000256" key="1">
    <source>
        <dbReference type="ARBA" id="ARBA00006484"/>
    </source>
</evidence>
<dbReference type="InterPro" id="IPR036291">
    <property type="entry name" value="NAD(P)-bd_dom_sf"/>
</dbReference>
<dbReference type="RefSeq" id="WP_023393693.1">
    <property type="nucleotide sequence ID" value="NZ_ASGZ01000017.1"/>
</dbReference>
<protein>
    <submittedName>
        <fullName evidence="4">Oxidoreductase</fullName>
    </submittedName>
</protein>
<name>V4HG92_9EURY</name>
<comment type="similarity">
    <text evidence="1 3">Belongs to the short-chain dehydrogenases/reductases (SDR) family.</text>
</comment>
<dbReference type="Proteomes" id="UP000017840">
    <property type="component" value="Unassembled WGS sequence"/>
</dbReference>
<dbReference type="OrthoDB" id="10157at2157"/>
<dbReference type="STRING" id="1324957.K933_05528"/>
<dbReference type="PROSITE" id="PS00061">
    <property type="entry name" value="ADH_SHORT"/>
    <property type="match status" value="1"/>
</dbReference>
<accession>V4HG92</accession>
<evidence type="ECO:0000256" key="3">
    <source>
        <dbReference type="RuleBase" id="RU000363"/>
    </source>
</evidence>
<dbReference type="PRINTS" id="PR00080">
    <property type="entry name" value="SDRFAMILY"/>
</dbReference>
<dbReference type="PANTHER" id="PTHR43976">
    <property type="entry name" value="SHORT CHAIN DEHYDROGENASE"/>
    <property type="match status" value="1"/>
</dbReference>
<dbReference type="InterPro" id="IPR002347">
    <property type="entry name" value="SDR_fam"/>
</dbReference>
<evidence type="ECO:0000313" key="4">
    <source>
        <dbReference type="EMBL" id="ESP89138.1"/>
    </source>
</evidence>
<reference evidence="4 5" key="1">
    <citation type="journal article" date="2013" name="Genome Announc.">
        <title>Draft Genome Sequence of 'Candidatus Halobonum tyrrellensis' Strain G22, Isolated from the Hypersaline Waters of Lake Tyrrell, Australia.</title>
        <authorList>
            <person name="Ugalde J.A."/>
            <person name="Narasingarao P."/>
            <person name="Kuo S."/>
            <person name="Podell S."/>
            <person name="Allen E.E."/>
        </authorList>
    </citation>
    <scope>NUCLEOTIDE SEQUENCE [LARGE SCALE GENOMIC DNA]</scope>
    <source>
        <strain evidence="4 5">G22</strain>
    </source>
</reference>
<dbReference type="PATRIC" id="fig|1324957.4.peg.1122"/>